<dbReference type="Proteomes" id="UP001151760">
    <property type="component" value="Unassembled WGS sequence"/>
</dbReference>
<feature type="domain" description="DUF4283" evidence="2">
    <location>
        <begin position="151"/>
        <end position="231"/>
    </location>
</feature>
<evidence type="ECO:0000259" key="2">
    <source>
        <dbReference type="Pfam" id="PF14111"/>
    </source>
</evidence>
<dbReference type="InterPro" id="IPR025558">
    <property type="entry name" value="DUF4283"/>
</dbReference>
<proteinExistence type="predicted"/>
<accession>A0ABQ5HW81</accession>
<evidence type="ECO:0000313" key="3">
    <source>
        <dbReference type="EMBL" id="GJT91736.1"/>
    </source>
</evidence>
<dbReference type="PANTHER" id="PTHR31286:SF99">
    <property type="entry name" value="DUF4283 DOMAIN-CONTAINING PROTEIN"/>
    <property type="match status" value="1"/>
</dbReference>
<comment type="caution">
    <text evidence="3">The sequence shown here is derived from an EMBL/GenBank/DDBJ whole genome shotgun (WGS) entry which is preliminary data.</text>
</comment>
<evidence type="ECO:0000313" key="4">
    <source>
        <dbReference type="Proteomes" id="UP001151760"/>
    </source>
</evidence>
<organism evidence="3 4">
    <name type="scientific">Tanacetum coccineum</name>
    <dbReference type="NCBI Taxonomy" id="301880"/>
    <lineage>
        <taxon>Eukaryota</taxon>
        <taxon>Viridiplantae</taxon>
        <taxon>Streptophyta</taxon>
        <taxon>Embryophyta</taxon>
        <taxon>Tracheophyta</taxon>
        <taxon>Spermatophyta</taxon>
        <taxon>Magnoliopsida</taxon>
        <taxon>eudicotyledons</taxon>
        <taxon>Gunneridae</taxon>
        <taxon>Pentapetalae</taxon>
        <taxon>asterids</taxon>
        <taxon>campanulids</taxon>
        <taxon>Asterales</taxon>
        <taxon>Asteraceae</taxon>
        <taxon>Asteroideae</taxon>
        <taxon>Anthemideae</taxon>
        <taxon>Anthemidinae</taxon>
        <taxon>Tanacetum</taxon>
    </lineage>
</organism>
<name>A0ABQ5HW81_9ASTR</name>
<reference evidence="3" key="2">
    <citation type="submission" date="2022-01" db="EMBL/GenBank/DDBJ databases">
        <authorList>
            <person name="Yamashiro T."/>
            <person name="Shiraishi A."/>
            <person name="Satake H."/>
            <person name="Nakayama K."/>
        </authorList>
    </citation>
    <scope>NUCLEOTIDE SEQUENCE</scope>
</reference>
<dbReference type="PANTHER" id="PTHR31286">
    <property type="entry name" value="GLYCINE-RICH CELL WALL STRUCTURAL PROTEIN 1.8-LIKE"/>
    <property type="match status" value="1"/>
</dbReference>
<dbReference type="Pfam" id="PF14111">
    <property type="entry name" value="DUF4283"/>
    <property type="match status" value="1"/>
</dbReference>
<gene>
    <name evidence="3" type="ORF">Tco_1080581</name>
</gene>
<keyword evidence="4" id="KW-1185">Reference proteome</keyword>
<sequence>MEAGFLLEKEVSKKGSLADKVKNIKGKLLGKDGKPLKSILKSGKVNPNQVIPDVGSCMNNIDRVGTTVDKSSITQGSNDNRMPIHAAIVKETIPVADVNASTLNSGPNDLLGVDIDGTNKCGVHVLVLTNDVKVVGADVAIQITVVDEISDKFANTLYGYFIGDRLAFPIVEAYIKNAWAKYGLERAIFRNGFFFFKFFSHEGMVKTIEGGHWFIRCMPIFLNIWTANTKLKREEITRVPVWVKIHNVPMVADMCLNPWGHNSFARVLVELSSKCAVMESIVVFIPLPKGKEHYLETLNVEYDWWPPRCSKCKIFDHVDEFYPSWGKKVALDLLAGEGRVHDTIIKQKKKGMNVADKTKDMDTTIKPLWSCLKNTKIDGKILGKDGKPMKPVRGAPVVVDVNEAKNKDIVGVVKDTAAKDSVVVQEPEVVTSADVGMKSTQDNSDVVHGCSLDKNEEPTDSGNTKSSFASILQNTTMKKTVKITELHNPKRVEVTLPIDAVEESALCYKTDFSSFNLLLRKGMEKVIENRLWLIRLVPLILNVWTPNSKMKKDEITLVPLWIKLYNVPIVAYSKVGLSLITTQVGRPIMLDSYTRTFFGKIEIEYEWEPPRCSMCKIFDHVDDHCPKKHKEDIPTQDMDDGFMAINRKRVKPKQQSTKRLIDGIKLSKPTPKYYYRHVLVQEVGETSSKQSKEEVKNTNQKQVNKIALSSNDVPLKNSFISLMEEGETDVGNEDSLKTSKDASINEDIWQSSKTILSTVNYSDSEEIKELNLEDSIVNRKKQMNANKGASTPYEEVPNV</sequence>
<reference evidence="3" key="1">
    <citation type="journal article" date="2022" name="Int. J. Mol. Sci.">
        <title>Draft Genome of Tanacetum Coccineum: Genomic Comparison of Closely Related Tanacetum-Family Plants.</title>
        <authorList>
            <person name="Yamashiro T."/>
            <person name="Shiraishi A."/>
            <person name="Nakayama K."/>
            <person name="Satake H."/>
        </authorList>
    </citation>
    <scope>NUCLEOTIDE SEQUENCE</scope>
</reference>
<dbReference type="InterPro" id="IPR040256">
    <property type="entry name" value="At4g02000-like"/>
</dbReference>
<feature type="region of interest" description="Disordered" evidence="1">
    <location>
        <begin position="779"/>
        <end position="799"/>
    </location>
</feature>
<evidence type="ECO:0000256" key="1">
    <source>
        <dbReference type="SAM" id="MobiDB-lite"/>
    </source>
</evidence>
<dbReference type="EMBL" id="BQNB010020045">
    <property type="protein sequence ID" value="GJT91736.1"/>
    <property type="molecule type" value="Genomic_DNA"/>
</dbReference>
<protein>
    <submittedName>
        <fullName evidence="3">Zinc knuckle CX2CX4HX4C containing protein</fullName>
    </submittedName>
</protein>